<reference evidence="3" key="1">
    <citation type="journal article" date="2019" name="Int. J. Syst. Evol. Microbiol.">
        <title>The Global Catalogue of Microorganisms (GCM) 10K type strain sequencing project: providing services to taxonomists for standard genome sequencing and annotation.</title>
        <authorList>
            <consortium name="The Broad Institute Genomics Platform"/>
            <consortium name="The Broad Institute Genome Sequencing Center for Infectious Disease"/>
            <person name="Wu L."/>
            <person name="Ma J."/>
        </authorList>
    </citation>
    <scope>NUCLEOTIDE SEQUENCE [LARGE SCALE GENOMIC DNA]</scope>
    <source>
        <strain evidence="3">CGMCC 4.1437</strain>
    </source>
</reference>
<protein>
    <submittedName>
        <fullName evidence="2">DUF397 domain-containing protein</fullName>
    </submittedName>
</protein>
<dbReference type="RefSeq" id="WP_380228320.1">
    <property type="nucleotide sequence ID" value="NZ_JBHSOF010000042.1"/>
</dbReference>
<feature type="domain" description="DUF397" evidence="1">
    <location>
        <begin position="10"/>
        <end position="62"/>
    </location>
</feature>
<dbReference type="Pfam" id="PF04149">
    <property type="entry name" value="DUF397"/>
    <property type="match status" value="1"/>
</dbReference>
<proteinExistence type="predicted"/>
<organism evidence="2 3">
    <name type="scientific">Kitasatospora misakiensis</name>
    <dbReference type="NCBI Taxonomy" id="67330"/>
    <lineage>
        <taxon>Bacteria</taxon>
        <taxon>Bacillati</taxon>
        <taxon>Actinomycetota</taxon>
        <taxon>Actinomycetes</taxon>
        <taxon>Kitasatosporales</taxon>
        <taxon>Streptomycetaceae</taxon>
        <taxon>Kitasatospora</taxon>
    </lineage>
</organism>
<dbReference type="EMBL" id="JBHSOF010000042">
    <property type="protein sequence ID" value="MFC5666626.1"/>
    <property type="molecule type" value="Genomic_DNA"/>
</dbReference>
<gene>
    <name evidence="2" type="ORF">ACFP3U_27130</name>
</gene>
<accession>A0ABW0XBW1</accession>
<comment type="caution">
    <text evidence="2">The sequence shown here is derived from an EMBL/GenBank/DDBJ whole genome shotgun (WGS) entry which is preliminary data.</text>
</comment>
<dbReference type="InterPro" id="IPR007278">
    <property type="entry name" value="DUF397"/>
</dbReference>
<dbReference type="Proteomes" id="UP001595975">
    <property type="component" value="Unassembled WGS sequence"/>
</dbReference>
<evidence type="ECO:0000313" key="3">
    <source>
        <dbReference type="Proteomes" id="UP001595975"/>
    </source>
</evidence>
<sequence>MKLNASTPVHWRKSSYSNNGGECVEVATDPSATAIPVRDSKDPDGPVLTFSVDAWDSFVAGLQADEFGSV</sequence>
<evidence type="ECO:0000313" key="2">
    <source>
        <dbReference type="EMBL" id="MFC5666626.1"/>
    </source>
</evidence>
<evidence type="ECO:0000259" key="1">
    <source>
        <dbReference type="Pfam" id="PF04149"/>
    </source>
</evidence>
<name>A0ABW0XBW1_9ACTN</name>
<keyword evidence="3" id="KW-1185">Reference proteome</keyword>